<dbReference type="Proteomes" id="UP000231419">
    <property type="component" value="Segment"/>
</dbReference>
<name>A0A2D0ZN42_9CAUD</name>
<dbReference type="InterPro" id="IPR017686">
    <property type="entry name" value="Phg/plasmid-like_prot"/>
</dbReference>
<dbReference type="InterPro" id="IPR026325">
    <property type="entry name" value="DUF932"/>
</dbReference>
<evidence type="ECO:0000313" key="1">
    <source>
        <dbReference type="EMBL" id="ASZ74989.1"/>
    </source>
</evidence>
<proteinExistence type="predicted"/>
<reference evidence="2" key="1">
    <citation type="submission" date="2017-08" db="EMBL/GenBank/DDBJ databases">
        <authorList>
            <person name="de Groot N.N."/>
        </authorList>
    </citation>
    <scope>NUCLEOTIDE SEQUENCE [LARGE SCALE GENOMIC DNA]</scope>
</reference>
<accession>A0A2D0ZN42</accession>
<evidence type="ECO:0000313" key="2">
    <source>
        <dbReference type="Proteomes" id="UP000231419"/>
    </source>
</evidence>
<dbReference type="EMBL" id="MF668286">
    <property type="protein sequence ID" value="ASZ74989.1"/>
    <property type="molecule type" value="Genomic_DNA"/>
</dbReference>
<dbReference type="Pfam" id="PF06067">
    <property type="entry name" value="DUF932"/>
    <property type="match status" value="1"/>
</dbReference>
<dbReference type="NCBIfam" id="TIGR03299">
    <property type="entry name" value="LGT_TIGR03299"/>
    <property type="match status" value="1"/>
</dbReference>
<gene>
    <name evidence="1" type="ORF">SEA_TRINA_210</name>
</gene>
<keyword evidence="2" id="KW-1185">Reference proteome</keyword>
<organism evidence="1 2">
    <name type="scientific">Rhodococcus phage Trina</name>
    <dbReference type="NCBI Taxonomy" id="2027905"/>
    <lineage>
        <taxon>Viruses</taxon>
        <taxon>Duplodnaviria</taxon>
        <taxon>Heunggongvirae</taxon>
        <taxon>Uroviricota</taxon>
        <taxon>Caudoviricetes</taxon>
        <taxon>Trinavirus</taxon>
        <taxon>Trinavirus trina</taxon>
    </lineage>
</organism>
<protein>
    <submittedName>
        <fullName evidence="1">Uncharacterized protein</fullName>
    </submittedName>
</protein>
<dbReference type="OrthoDB" id="5256at10239"/>
<sequence length="348" mass="38559">MVANIEVVGDKAAFASHRVPAWHGLGTVFTDVKTPMEMLKEANMTGWNIRSIPLDTMLPPGVSSDLKKSVIIRDNPFFSQDLADDAKKNGFEYNQEPYNALGVTGEDYYINQNEELAEFGSFLLEGARGETAGSIDGGKTVFMSLALETKVTIDEQGANDVVNQYLMISTSHNGTSALIAGVTPVRVVCQNTLNIALKNMPNKIKIRHTKSMQERMDLAKKTLKLSTNYIEAFRENATELYQQSVTDDKFLEIIKAAYPEPNTNQAATTRWENKRDALMDIWNGPTETNIKGTGWGALNALTEDQQWNRIIYSGNLERFLVAGSGLDETVNKERDRLAGVVNKVLANV</sequence>